<feature type="domain" description="HTH marR-type" evidence="5">
    <location>
        <begin position="7"/>
        <end position="146"/>
    </location>
</feature>
<protein>
    <submittedName>
        <fullName evidence="7">MarR family transcriptional regulator</fullName>
    </submittedName>
</protein>
<dbReference type="Proteomes" id="UP000621856">
    <property type="component" value="Unassembled WGS sequence"/>
</dbReference>
<evidence type="ECO:0000313" key="9">
    <source>
        <dbReference type="Proteomes" id="UP000818603"/>
    </source>
</evidence>
<reference evidence="6" key="3">
    <citation type="submission" date="2020-09" db="EMBL/GenBank/DDBJ databases">
        <authorList>
            <person name="Sun Q."/>
            <person name="Zhou Y."/>
        </authorList>
    </citation>
    <scope>NUCLEOTIDE SEQUENCE</scope>
    <source>
        <strain evidence="6">CGMCC 1.14984</strain>
    </source>
</reference>
<feature type="compositionally biased region" description="Basic residues" evidence="4">
    <location>
        <begin position="151"/>
        <end position="259"/>
    </location>
</feature>
<evidence type="ECO:0000313" key="8">
    <source>
        <dbReference type="Proteomes" id="UP000621856"/>
    </source>
</evidence>
<dbReference type="GO" id="GO:0003677">
    <property type="term" value="F:DNA binding"/>
    <property type="evidence" value="ECO:0007669"/>
    <property type="project" value="UniProtKB-KW"/>
</dbReference>
<keyword evidence="1" id="KW-0805">Transcription regulation</keyword>
<dbReference type="Gene3D" id="1.10.10.10">
    <property type="entry name" value="Winged helix-like DNA-binding domain superfamily/Winged helix DNA-binding domain"/>
    <property type="match status" value="1"/>
</dbReference>
<name>A0A8J3A2B8_9PROT</name>
<dbReference type="SUPFAM" id="SSF46785">
    <property type="entry name" value="Winged helix' DNA-binding domain"/>
    <property type="match status" value="1"/>
</dbReference>
<evidence type="ECO:0000256" key="2">
    <source>
        <dbReference type="ARBA" id="ARBA00023125"/>
    </source>
</evidence>
<evidence type="ECO:0000256" key="1">
    <source>
        <dbReference type="ARBA" id="ARBA00023015"/>
    </source>
</evidence>
<proteinExistence type="predicted"/>
<feature type="region of interest" description="Disordered" evidence="4">
    <location>
        <begin position="148"/>
        <end position="259"/>
    </location>
</feature>
<reference evidence="6" key="1">
    <citation type="journal article" date="2014" name="Int. J. Syst. Evol. Microbiol.">
        <title>Complete genome sequence of Corynebacterium casei LMG S-19264T (=DSM 44701T), isolated from a smear-ripened cheese.</title>
        <authorList>
            <consortium name="US DOE Joint Genome Institute (JGI-PGF)"/>
            <person name="Walter F."/>
            <person name="Albersmeier A."/>
            <person name="Kalinowski J."/>
            <person name="Ruckert C."/>
        </authorList>
    </citation>
    <scope>NUCLEOTIDE SEQUENCE</scope>
    <source>
        <strain evidence="6">CGMCC 1.14984</strain>
    </source>
</reference>
<dbReference type="SMART" id="SM00347">
    <property type="entry name" value="HTH_MARR"/>
    <property type="match status" value="1"/>
</dbReference>
<dbReference type="Pfam" id="PF12802">
    <property type="entry name" value="MarR_2"/>
    <property type="match status" value="1"/>
</dbReference>
<dbReference type="InterPro" id="IPR036388">
    <property type="entry name" value="WH-like_DNA-bd_sf"/>
</dbReference>
<evidence type="ECO:0000313" key="6">
    <source>
        <dbReference type="EMBL" id="GGH97159.1"/>
    </source>
</evidence>
<dbReference type="EMBL" id="VCJR02000002">
    <property type="protein sequence ID" value="NHK27998.1"/>
    <property type="molecule type" value="Genomic_DNA"/>
</dbReference>
<reference evidence="7 9" key="2">
    <citation type="submission" date="2020-02" db="EMBL/GenBank/DDBJ databases">
        <title>Genome sequence of Parvularcula flava strain NH6-79.</title>
        <authorList>
            <person name="Abdul Karim M.H."/>
            <person name="Lam M.Q."/>
            <person name="Chen S.J."/>
            <person name="Yahya A."/>
            <person name="Shahir S."/>
            <person name="Shamsir M.S."/>
            <person name="Chong C.S."/>
        </authorList>
    </citation>
    <scope>NUCLEOTIDE SEQUENCE [LARGE SCALE GENOMIC DNA]</scope>
    <source>
        <strain evidence="7 9">NH6-79</strain>
    </source>
</reference>
<dbReference type="InterPro" id="IPR000835">
    <property type="entry name" value="HTH_MarR-typ"/>
</dbReference>
<dbReference type="GO" id="GO:0003700">
    <property type="term" value="F:DNA-binding transcription factor activity"/>
    <property type="evidence" value="ECO:0007669"/>
    <property type="project" value="InterPro"/>
</dbReference>
<keyword evidence="9" id="KW-1185">Reference proteome</keyword>
<dbReference type="PROSITE" id="PS50995">
    <property type="entry name" value="HTH_MARR_2"/>
    <property type="match status" value="1"/>
</dbReference>
<dbReference type="InterPro" id="IPR036390">
    <property type="entry name" value="WH_DNA-bd_sf"/>
</dbReference>
<comment type="caution">
    <text evidence="6">The sequence shown here is derived from an EMBL/GenBank/DDBJ whole genome shotgun (WGS) entry which is preliminary data.</text>
</comment>
<evidence type="ECO:0000256" key="3">
    <source>
        <dbReference type="ARBA" id="ARBA00023163"/>
    </source>
</evidence>
<accession>A0A8J3A2B8</accession>
<dbReference type="PANTHER" id="PTHR42756:SF1">
    <property type="entry name" value="TRANSCRIPTIONAL REPRESSOR OF EMRAB OPERON"/>
    <property type="match status" value="1"/>
</dbReference>
<keyword evidence="2" id="KW-0238">DNA-binding</keyword>
<dbReference type="EMBL" id="BMGZ01000002">
    <property type="protein sequence ID" value="GGH97159.1"/>
    <property type="molecule type" value="Genomic_DNA"/>
</dbReference>
<dbReference type="AlphaFoldDB" id="A0A8J3A2B8"/>
<organism evidence="6 8">
    <name type="scientific">Aquisalinus luteolus</name>
    <dbReference type="NCBI Taxonomy" id="1566827"/>
    <lineage>
        <taxon>Bacteria</taxon>
        <taxon>Pseudomonadati</taxon>
        <taxon>Pseudomonadota</taxon>
        <taxon>Alphaproteobacteria</taxon>
        <taxon>Parvularculales</taxon>
        <taxon>Parvularculaceae</taxon>
        <taxon>Aquisalinus</taxon>
    </lineage>
</organism>
<dbReference type="PRINTS" id="PR00598">
    <property type="entry name" value="HTHMARR"/>
</dbReference>
<evidence type="ECO:0000256" key="4">
    <source>
        <dbReference type="SAM" id="MobiDB-lite"/>
    </source>
</evidence>
<sequence>MANFSLEQSPGHLLRRAQQYAYDLYAKEVGKTGPTPRQFAVLHTVSENEGLSQTDLVRKTGIDRSTLADMISRLIKKGMLARERTKADARANSVKLTAAGKRVLSSATAKVEKAEAAALDVLPKTQQAAFMKGLSTYAEALDKIEAEQMAPKKRAPRKATKKKAATTKKAAAKKAPAKKAAKKTTAKKATTKKTTAKKATTKKVAAKKAPAKKATAKKAPAKKAAAKKTTAKKAPAKKAAAKKAPAKKTTKKRATKKKA</sequence>
<gene>
    <name evidence="7" type="ORF">FF098_008790</name>
    <name evidence="6" type="ORF">GCM10011355_17700</name>
</gene>
<keyword evidence="3" id="KW-0804">Transcription</keyword>
<dbReference type="PANTHER" id="PTHR42756">
    <property type="entry name" value="TRANSCRIPTIONAL REGULATOR, MARR"/>
    <property type="match status" value="1"/>
</dbReference>
<evidence type="ECO:0000259" key="5">
    <source>
        <dbReference type="PROSITE" id="PS50995"/>
    </source>
</evidence>
<evidence type="ECO:0000313" key="7">
    <source>
        <dbReference type="EMBL" id="NHK27998.1"/>
    </source>
</evidence>
<dbReference type="Proteomes" id="UP000818603">
    <property type="component" value="Unassembled WGS sequence"/>
</dbReference>